<dbReference type="PANTHER" id="PTHR33053">
    <property type="entry name" value="PROTEIN, PUTATIVE-RELATED"/>
    <property type="match status" value="1"/>
</dbReference>
<feature type="non-terminal residue" evidence="1">
    <location>
        <position position="1"/>
    </location>
</feature>
<gene>
    <name evidence="1" type="ORF">CAPTEDRAFT_31283</name>
</gene>
<feature type="non-terminal residue" evidence="1">
    <location>
        <position position="104"/>
    </location>
</feature>
<organism evidence="1">
    <name type="scientific">Capitella teleta</name>
    <name type="common">Polychaete worm</name>
    <dbReference type="NCBI Taxonomy" id="283909"/>
    <lineage>
        <taxon>Eukaryota</taxon>
        <taxon>Metazoa</taxon>
        <taxon>Spiralia</taxon>
        <taxon>Lophotrochozoa</taxon>
        <taxon>Annelida</taxon>
        <taxon>Polychaeta</taxon>
        <taxon>Sedentaria</taxon>
        <taxon>Scolecida</taxon>
        <taxon>Capitellidae</taxon>
        <taxon>Capitella</taxon>
    </lineage>
</organism>
<reference evidence="1" key="1">
    <citation type="journal article" date="2013" name="Nature">
        <title>Insights into bilaterian evolution from three spiralian genomes.</title>
        <authorList>
            <person name="Simakov O."/>
            <person name="Marletaz F."/>
            <person name="Cho S.J."/>
            <person name="Edsinger-Gonzales E."/>
            <person name="Havlak P."/>
            <person name="Hellsten U."/>
            <person name="Kuo D.H."/>
            <person name="Larsson T."/>
            <person name="Lv J."/>
            <person name="Arendt D."/>
            <person name="Savage R."/>
            <person name="Osoegawa K."/>
            <person name="de Jong P."/>
            <person name="Grimwood J."/>
            <person name="Chapman J.A."/>
            <person name="Shapiro H."/>
            <person name="Aerts A."/>
            <person name="Otillar R.P."/>
            <person name="Terry A.Y."/>
            <person name="Boore J.L."/>
            <person name="Grigoriev I.V."/>
            <person name="Lindberg D.R."/>
            <person name="Seaver E.C."/>
            <person name="Weisblat D.A."/>
            <person name="Putnam N.H."/>
            <person name="Rokhsar D.S."/>
        </authorList>
    </citation>
    <scope>NUCLEOTIDE SEQUENCE</scope>
    <source>
        <strain evidence="1">I ESC-2004</strain>
    </source>
</reference>
<dbReference type="OMA" id="NIRHNAC"/>
<proteinExistence type="predicted"/>
<name>R7VLD6_CAPTE</name>
<dbReference type="HOGENOM" id="CLU_2256697_0_0_1"/>
<sequence>LATWACANKLTRSAVQDLLVLLRGEGHDSLPKDCRTLLKTPRSIQVTVKCGGSYSYFGLESCLLLLLETNASWARDNNSIDLIVNIDGIPLFKSNNSQFWPILC</sequence>
<protein>
    <submittedName>
        <fullName evidence="1">Uncharacterized protein</fullName>
    </submittedName>
</protein>
<evidence type="ECO:0000313" key="1">
    <source>
        <dbReference type="EMBL" id="ELU17540.1"/>
    </source>
</evidence>
<dbReference type="PANTHER" id="PTHR33053:SF26">
    <property type="entry name" value="TRANSPOSASE DOMAIN-CONTAINING PROTEIN"/>
    <property type="match status" value="1"/>
</dbReference>
<dbReference type="AlphaFoldDB" id="R7VLD6"/>
<dbReference type="EMBL" id="KB292478">
    <property type="protein sequence ID" value="ELU17540.1"/>
    <property type="molecule type" value="Genomic_DNA"/>
</dbReference>
<dbReference type="STRING" id="283909.R7VLD6"/>
<accession>R7VLD6</accession>
<dbReference type="OrthoDB" id="10036512at2759"/>